<dbReference type="PANTHER" id="PTHR43217">
    <property type="entry name" value="SUCCINATE SEMIALDEHYDE DEHYDROGENASE [NAD(P)+] SAD"/>
    <property type="match status" value="1"/>
</dbReference>
<proteinExistence type="inferred from homology"/>
<evidence type="ECO:0000259" key="4">
    <source>
        <dbReference type="Pfam" id="PF00171"/>
    </source>
</evidence>
<feature type="domain" description="Aldehyde dehydrogenase" evidence="4">
    <location>
        <begin position="3"/>
        <end position="450"/>
    </location>
</feature>
<dbReference type="GO" id="GO:0004030">
    <property type="term" value="F:aldehyde dehydrogenase [NAD(P)+] activity"/>
    <property type="evidence" value="ECO:0007669"/>
    <property type="project" value="InterPro"/>
</dbReference>
<name>A0A1F6G9C3_9PROT</name>
<dbReference type="Pfam" id="PF00171">
    <property type="entry name" value="Aldedh"/>
    <property type="match status" value="1"/>
</dbReference>
<dbReference type="PANTHER" id="PTHR43217:SF1">
    <property type="entry name" value="SUCCINATE SEMIALDEHYDE DEHYDROGENASE [NAD(P)+] SAD"/>
    <property type="match status" value="1"/>
</dbReference>
<evidence type="ECO:0000256" key="1">
    <source>
        <dbReference type="ARBA" id="ARBA00009986"/>
    </source>
</evidence>
<keyword evidence="2" id="KW-0521">NADP</keyword>
<comment type="caution">
    <text evidence="5">The sequence shown here is derived from an EMBL/GenBank/DDBJ whole genome shotgun (WGS) entry which is preliminary data.</text>
</comment>
<evidence type="ECO:0000256" key="2">
    <source>
        <dbReference type="ARBA" id="ARBA00022857"/>
    </source>
</evidence>
<dbReference type="SUPFAM" id="SSF53720">
    <property type="entry name" value="ALDH-like"/>
    <property type="match status" value="1"/>
</dbReference>
<dbReference type="EMBL" id="MFNE01000035">
    <property type="protein sequence ID" value="OGG94716.1"/>
    <property type="molecule type" value="Genomic_DNA"/>
</dbReference>
<dbReference type="FunFam" id="3.40.605.10:FF:000012">
    <property type="entry name" value="NAD-dependent succinate-semialdehyde dehydrogenase"/>
    <property type="match status" value="1"/>
</dbReference>
<gene>
    <name evidence="5" type="ORF">A2527_05830</name>
</gene>
<dbReference type="InterPro" id="IPR015590">
    <property type="entry name" value="Aldehyde_DH_dom"/>
</dbReference>
<reference evidence="5 6" key="1">
    <citation type="journal article" date="2016" name="Nat. Commun.">
        <title>Thousands of microbial genomes shed light on interconnected biogeochemical processes in an aquifer system.</title>
        <authorList>
            <person name="Anantharaman K."/>
            <person name="Brown C.T."/>
            <person name="Hug L.A."/>
            <person name="Sharon I."/>
            <person name="Castelle C.J."/>
            <person name="Probst A.J."/>
            <person name="Thomas B.C."/>
            <person name="Singh A."/>
            <person name="Wilkins M.J."/>
            <person name="Karaoz U."/>
            <person name="Brodie E.L."/>
            <person name="Williams K.H."/>
            <person name="Hubbard S.S."/>
            <person name="Banfield J.F."/>
        </authorList>
    </citation>
    <scope>NUCLEOTIDE SEQUENCE [LARGE SCALE GENOMIC DNA]</scope>
</reference>
<evidence type="ECO:0000313" key="6">
    <source>
        <dbReference type="Proteomes" id="UP000178449"/>
    </source>
</evidence>
<dbReference type="AlphaFoldDB" id="A0A1F6G9C3"/>
<comment type="similarity">
    <text evidence="1">Belongs to the aldehyde dehydrogenase family.</text>
</comment>
<dbReference type="GO" id="GO:0004777">
    <property type="term" value="F:succinate-semialdehyde dehydrogenase (NAD+) activity"/>
    <property type="evidence" value="ECO:0007669"/>
    <property type="project" value="TreeGrafter"/>
</dbReference>
<dbReference type="InterPro" id="IPR016162">
    <property type="entry name" value="Ald_DH_N"/>
</dbReference>
<sequence length="453" mass="50049">MYSSINPATAEVIAHYPQHSTEELYQILGTAQAQWKAWRETDFSHRAGLLKKLAQIFRDRAPQYGRLISDEMGKIKKEAEAEVSKCASICDYYAQEGARMLAPELIEAGFTRSYARYEPMGLILAIMPWNFPFWQAMRFIAPNLMGGNGPVLKHAPNVFGCALAMEEAILDAGFPKYTFTNLRIEPDQIGLALEDPRIKAVTLTGSERAGMAVAAKAGRELKKSVMELGGSDPFIVLEDAELGQCCQTSVLARCFNAGQVCISSKRFIIVESLYDQFVEKHKEIMEEIKVDDPQAEGVGMGPMARHDLMLELHKQVESSIEDGARLVTGGQILNRPGNFYAPTLLADVTPEMTCFKQELFGPVSSLIKAKDEADAVRLANLSPYGLGASVWSKDVERAVKLAHQIESGQVFINGMTVSHPALPFGGVKRSGYGRECSHHGIREFQWVKTVVVK</sequence>
<dbReference type="CDD" id="cd07100">
    <property type="entry name" value="ALDH_SSADH1_GabD1"/>
    <property type="match status" value="1"/>
</dbReference>
<organism evidence="5 6">
    <name type="scientific">Candidatus Lambdaproteobacteria bacterium RIFOXYD2_FULL_50_16</name>
    <dbReference type="NCBI Taxonomy" id="1817772"/>
    <lineage>
        <taxon>Bacteria</taxon>
        <taxon>Pseudomonadati</taxon>
        <taxon>Pseudomonadota</taxon>
        <taxon>Candidatus Lambdaproteobacteria</taxon>
    </lineage>
</organism>
<evidence type="ECO:0000256" key="3">
    <source>
        <dbReference type="ARBA" id="ARBA00023002"/>
    </source>
</evidence>
<dbReference type="Gene3D" id="3.40.605.10">
    <property type="entry name" value="Aldehyde Dehydrogenase, Chain A, domain 1"/>
    <property type="match status" value="1"/>
</dbReference>
<dbReference type="Proteomes" id="UP000178449">
    <property type="component" value="Unassembled WGS sequence"/>
</dbReference>
<evidence type="ECO:0000313" key="5">
    <source>
        <dbReference type="EMBL" id="OGG94716.1"/>
    </source>
</evidence>
<keyword evidence="3" id="KW-0560">Oxidoreductase</keyword>
<dbReference type="FunFam" id="3.40.309.10:FF:000010">
    <property type="entry name" value="Gamma-aminobutyraldehyde dehydrogenase"/>
    <property type="match status" value="1"/>
</dbReference>
<dbReference type="Gene3D" id="3.40.309.10">
    <property type="entry name" value="Aldehyde Dehydrogenase, Chain A, domain 2"/>
    <property type="match status" value="1"/>
</dbReference>
<dbReference type="STRING" id="1817772.A2527_05830"/>
<dbReference type="InterPro" id="IPR016163">
    <property type="entry name" value="Ald_DH_C"/>
</dbReference>
<dbReference type="InterPro" id="IPR047110">
    <property type="entry name" value="GABD/Sad-like"/>
</dbReference>
<dbReference type="InterPro" id="IPR016161">
    <property type="entry name" value="Ald_DH/histidinol_DH"/>
</dbReference>
<protein>
    <submittedName>
        <fullName evidence="5">Succinate-semialdehyde dehydrogenase</fullName>
    </submittedName>
</protein>
<dbReference type="InterPro" id="IPR044148">
    <property type="entry name" value="ALDH_GabD1-like"/>
</dbReference>
<accession>A0A1F6G9C3</accession>